<dbReference type="RefSeq" id="WP_179372325.1">
    <property type="nucleotide sequence ID" value="NZ_CP026995.1"/>
</dbReference>
<dbReference type="Proteomes" id="UP000509478">
    <property type="component" value="Chromosome"/>
</dbReference>
<evidence type="ECO:0000313" key="2">
    <source>
        <dbReference type="Proteomes" id="UP000509478"/>
    </source>
</evidence>
<gene>
    <name evidence="1" type="ORF">C5F50_03555</name>
</gene>
<dbReference type="OrthoDB" id="1680at2157"/>
<dbReference type="AlphaFoldDB" id="A0A7D5M3G7"/>
<dbReference type="KEGG" id="nue:C5F50_03555"/>
<dbReference type="GeneID" id="56067113"/>
<protein>
    <submittedName>
        <fullName evidence="1">Uncharacterized protein</fullName>
    </submittedName>
</protein>
<reference evidence="1 2" key="1">
    <citation type="submission" date="2018-02" db="EMBL/GenBank/DDBJ databases">
        <title>Complete genome of Nitrosopumilus ureaphilus PS0.</title>
        <authorList>
            <person name="Qin W."/>
            <person name="Zheng Y."/>
            <person name="Stahl D.A."/>
        </authorList>
    </citation>
    <scope>NUCLEOTIDE SEQUENCE [LARGE SCALE GENOMIC DNA]</scope>
    <source>
        <strain evidence="1 2">PS0</strain>
    </source>
</reference>
<organism evidence="1 2">
    <name type="scientific">Nitrosopumilus ureiphilus</name>
    <dbReference type="NCBI Taxonomy" id="1470067"/>
    <lineage>
        <taxon>Archaea</taxon>
        <taxon>Nitrososphaerota</taxon>
        <taxon>Nitrososphaeria</taxon>
        <taxon>Nitrosopumilales</taxon>
        <taxon>Nitrosopumilaceae</taxon>
        <taxon>Nitrosopumilus</taxon>
    </lineage>
</organism>
<name>A0A7D5M3G7_9ARCH</name>
<evidence type="ECO:0000313" key="1">
    <source>
        <dbReference type="EMBL" id="QLH06254.1"/>
    </source>
</evidence>
<accession>A0A7D5M3G7</accession>
<proteinExistence type="predicted"/>
<sequence>MTYKNAKNIAIFSIVALFTVTSFGLSNAYAEESEGYKMVGDVMPVLTFTFRDGIETHEFPVFKMGENFVDDSGVSFSVEGTVTQSPLLHKALDDAYIYRYSNAAFDHQFKYFDIYADFVKNGESIISLDYNNCRVDNYQVETLDSNDYESYTKEVGFAIVDKIDFVCSGVNSNNDSTPVTPGTLIDHGESGFKFINGMKTSVTFSFNEGQEKIEFPVFDLVSGYAESGRNVSAEFSVEGVLDYYPLLQSKIDNARKVSGYSGSSNDDFDALVEFTNGEKTLRGFDFSSCRVSDAKITTLTDKEEGFTGKSGFVTAYQLGFECSGIDALNMYYDELHGDGPSWKTTQITHEYVEPLQNTAKGLSAFTTFTFENGIETVEFSMFKQSEVLTATENTNTASGKNTAGTQQFTRKTTYPTVELRGIVGDYPLLYNHVDDNLSIQGVIGNNNRNLVDIDVKIVSGNEVIRGFNYSNCRSTDYVVSTNPNTEESYVKGTFALENIFDFECQGYHPNNPIYDAMFNVEKAKTTSSGDLRQTDDWAPGFYVE</sequence>
<keyword evidence="2" id="KW-1185">Reference proteome</keyword>
<dbReference type="EMBL" id="CP026995">
    <property type="protein sequence ID" value="QLH06254.1"/>
    <property type="molecule type" value="Genomic_DNA"/>
</dbReference>